<evidence type="ECO:0000259" key="1">
    <source>
        <dbReference type="Pfam" id="PF08531"/>
    </source>
</evidence>
<dbReference type="PANTHER" id="PTHR33307">
    <property type="entry name" value="ALPHA-RHAMNOSIDASE (EUROFUNG)"/>
    <property type="match status" value="1"/>
</dbReference>
<protein>
    <recommendedName>
        <fullName evidence="1">Bacterial alpha-L-rhamnosidase N-terminal domain-containing protein</fullName>
    </recommendedName>
</protein>
<dbReference type="InterPro" id="IPR013737">
    <property type="entry name" value="Bac_rhamnosid_N"/>
</dbReference>
<dbReference type="InterPro" id="IPR016007">
    <property type="entry name" value="Alpha_rhamnosid"/>
</dbReference>
<reference evidence="2" key="1">
    <citation type="journal article" date="2014" name="Front. Microbiol.">
        <title>High frequency of phylogenetically diverse reductive dehalogenase-homologous genes in deep subseafloor sedimentary metagenomes.</title>
        <authorList>
            <person name="Kawai M."/>
            <person name="Futagami T."/>
            <person name="Toyoda A."/>
            <person name="Takaki Y."/>
            <person name="Nishi S."/>
            <person name="Hori S."/>
            <person name="Arai W."/>
            <person name="Tsubouchi T."/>
            <person name="Morono Y."/>
            <person name="Uchiyama I."/>
            <person name="Ito T."/>
            <person name="Fujiyama A."/>
            <person name="Inagaki F."/>
            <person name="Takami H."/>
        </authorList>
    </citation>
    <scope>NUCLEOTIDE SEQUENCE</scope>
    <source>
        <strain evidence="2">Expedition CK06-06</strain>
    </source>
</reference>
<organism evidence="2">
    <name type="scientific">marine sediment metagenome</name>
    <dbReference type="NCBI Taxonomy" id="412755"/>
    <lineage>
        <taxon>unclassified sequences</taxon>
        <taxon>metagenomes</taxon>
        <taxon>ecological metagenomes</taxon>
    </lineage>
</organism>
<gene>
    <name evidence="2" type="ORF">S03H2_26213</name>
</gene>
<feature type="domain" description="Bacterial alpha-L-rhamnosidase N-terminal" evidence="1">
    <location>
        <begin position="15"/>
        <end position="107"/>
    </location>
</feature>
<dbReference type="AlphaFoldDB" id="X1G621"/>
<evidence type="ECO:0000313" key="2">
    <source>
        <dbReference type="EMBL" id="GAH40300.1"/>
    </source>
</evidence>
<dbReference type="PANTHER" id="PTHR33307:SF6">
    <property type="entry name" value="ALPHA-RHAMNOSIDASE (EUROFUNG)-RELATED"/>
    <property type="match status" value="1"/>
</dbReference>
<dbReference type="Gene3D" id="2.60.120.260">
    <property type="entry name" value="Galactose-binding domain-like"/>
    <property type="match status" value="1"/>
</dbReference>
<feature type="non-terminal residue" evidence="2">
    <location>
        <position position="1"/>
    </location>
</feature>
<dbReference type="Pfam" id="PF08531">
    <property type="entry name" value="Bac_rhamnosid_N"/>
    <property type="match status" value="1"/>
</dbReference>
<comment type="caution">
    <text evidence="2">The sequence shown here is derived from an EMBL/GenBank/DDBJ whole genome shotgun (WGS) entry which is preliminary data.</text>
</comment>
<name>X1G621_9ZZZZ</name>
<feature type="non-terminal residue" evidence="2">
    <location>
        <position position="121"/>
    </location>
</feature>
<sequence>NPLPLRMWGRVNLRQRLPVGRPQFIAQLLIEYADGSSESLASDSAWKVAPGPILRNSIYLGEKVDARKAVKDWDKPGLDDRAWDYARIAPAPEGPLQAQPLPPIKVTASVKPVRITELSDG</sequence>
<proteinExistence type="predicted"/>
<accession>X1G621</accession>
<dbReference type="EMBL" id="BARU01015105">
    <property type="protein sequence ID" value="GAH40300.1"/>
    <property type="molecule type" value="Genomic_DNA"/>
</dbReference>